<evidence type="ECO:0000256" key="5">
    <source>
        <dbReference type="ARBA" id="ARBA00023242"/>
    </source>
</evidence>
<feature type="compositionally biased region" description="Low complexity" evidence="7">
    <location>
        <begin position="2292"/>
        <end position="2305"/>
    </location>
</feature>
<comment type="caution">
    <text evidence="9">The sequence shown here is derived from an EMBL/GenBank/DDBJ whole genome shotgun (WGS) entry which is preliminary data.</text>
</comment>
<accession>A0AAV4D6D2</accession>
<feature type="compositionally biased region" description="Low complexity" evidence="7">
    <location>
        <begin position="1961"/>
        <end position="1975"/>
    </location>
</feature>
<feature type="compositionally biased region" description="Polar residues" evidence="7">
    <location>
        <begin position="20"/>
        <end position="48"/>
    </location>
</feature>
<feature type="compositionally biased region" description="Low complexity" evidence="7">
    <location>
        <begin position="1852"/>
        <end position="1879"/>
    </location>
</feature>
<feature type="region of interest" description="Disordered" evidence="7">
    <location>
        <begin position="898"/>
        <end position="930"/>
    </location>
</feature>
<dbReference type="PANTHER" id="PTHR13059:SF13">
    <property type="entry name" value="PROTEIN CAPICUA HOMOLOG"/>
    <property type="match status" value="1"/>
</dbReference>
<evidence type="ECO:0000256" key="4">
    <source>
        <dbReference type="ARBA" id="ARBA00023163"/>
    </source>
</evidence>
<feature type="compositionally biased region" description="Polar residues" evidence="7">
    <location>
        <begin position="2133"/>
        <end position="2151"/>
    </location>
</feature>
<feature type="compositionally biased region" description="Polar residues" evidence="7">
    <location>
        <begin position="89"/>
        <end position="102"/>
    </location>
</feature>
<feature type="compositionally biased region" description="Polar residues" evidence="7">
    <location>
        <begin position="2359"/>
        <end position="2368"/>
    </location>
</feature>
<dbReference type="GO" id="GO:0000981">
    <property type="term" value="F:DNA-binding transcription factor activity, RNA polymerase II-specific"/>
    <property type="evidence" value="ECO:0007669"/>
    <property type="project" value="TreeGrafter"/>
</dbReference>
<reference evidence="9 10" key="1">
    <citation type="journal article" date="2021" name="Elife">
        <title>Chloroplast acquisition without the gene transfer in kleptoplastic sea slugs, Plakobranchus ocellatus.</title>
        <authorList>
            <person name="Maeda T."/>
            <person name="Takahashi S."/>
            <person name="Yoshida T."/>
            <person name="Shimamura S."/>
            <person name="Takaki Y."/>
            <person name="Nagai Y."/>
            <person name="Toyoda A."/>
            <person name="Suzuki Y."/>
            <person name="Arimoto A."/>
            <person name="Ishii H."/>
            <person name="Satoh N."/>
            <person name="Nishiyama T."/>
            <person name="Hasebe M."/>
            <person name="Maruyama T."/>
            <person name="Minagawa J."/>
            <person name="Obokata J."/>
            <person name="Shigenobu S."/>
        </authorList>
    </citation>
    <scope>NUCLEOTIDE SEQUENCE [LARGE SCALE GENOMIC DNA]</scope>
</reference>
<evidence type="ECO:0000259" key="8">
    <source>
        <dbReference type="PROSITE" id="PS50118"/>
    </source>
</evidence>
<evidence type="ECO:0000313" key="10">
    <source>
        <dbReference type="Proteomes" id="UP000735302"/>
    </source>
</evidence>
<keyword evidence="1" id="KW-0597">Phosphoprotein</keyword>
<dbReference type="PANTHER" id="PTHR13059">
    <property type="entry name" value="HMG-BOX TRANSCRIPTION FACTOR BBX"/>
    <property type="match status" value="1"/>
</dbReference>
<dbReference type="InterPro" id="IPR009071">
    <property type="entry name" value="HMG_box_dom"/>
</dbReference>
<feature type="compositionally biased region" description="Basic and acidic residues" evidence="7">
    <location>
        <begin position="1835"/>
        <end position="1850"/>
    </location>
</feature>
<feature type="compositionally biased region" description="Low complexity" evidence="7">
    <location>
        <begin position="2326"/>
        <end position="2337"/>
    </location>
</feature>
<evidence type="ECO:0000256" key="7">
    <source>
        <dbReference type="SAM" id="MobiDB-lite"/>
    </source>
</evidence>
<evidence type="ECO:0000256" key="3">
    <source>
        <dbReference type="ARBA" id="ARBA00023125"/>
    </source>
</evidence>
<evidence type="ECO:0000256" key="6">
    <source>
        <dbReference type="PROSITE-ProRule" id="PRU00267"/>
    </source>
</evidence>
<feature type="compositionally biased region" description="Basic residues" evidence="7">
    <location>
        <begin position="1337"/>
        <end position="1347"/>
    </location>
</feature>
<evidence type="ECO:0000256" key="1">
    <source>
        <dbReference type="ARBA" id="ARBA00022553"/>
    </source>
</evidence>
<feature type="region of interest" description="Disordered" evidence="7">
    <location>
        <begin position="184"/>
        <end position="249"/>
    </location>
</feature>
<feature type="compositionally biased region" description="Low complexity" evidence="7">
    <location>
        <begin position="2570"/>
        <end position="2580"/>
    </location>
</feature>
<dbReference type="PROSITE" id="PS50118">
    <property type="entry name" value="HMG_BOX_2"/>
    <property type="match status" value="1"/>
</dbReference>
<feature type="compositionally biased region" description="Low complexity" evidence="7">
    <location>
        <begin position="2603"/>
        <end position="2613"/>
    </location>
</feature>
<keyword evidence="4" id="KW-0804">Transcription</keyword>
<feature type="region of interest" description="Disordered" evidence="7">
    <location>
        <begin position="288"/>
        <end position="307"/>
    </location>
</feature>
<feature type="DNA-binding region" description="HMG box" evidence="6">
    <location>
        <begin position="114"/>
        <end position="181"/>
    </location>
</feature>
<feature type="region of interest" description="Disordered" evidence="7">
    <location>
        <begin position="88"/>
        <end position="111"/>
    </location>
</feature>
<feature type="compositionally biased region" description="Basic and acidic residues" evidence="7">
    <location>
        <begin position="1206"/>
        <end position="1221"/>
    </location>
</feature>
<feature type="compositionally biased region" description="Basic residues" evidence="7">
    <location>
        <begin position="1279"/>
        <end position="1290"/>
    </location>
</feature>
<feature type="compositionally biased region" description="Polar residues" evidence="7">
    <location>
        <begin position="2472"/>
        <end position="2482"/>
    </location>
</feature>
<feature type="compositionally biased region" description="Polar residues" evidence="7">
    <location>
        <begin position="2004"/>
        <end position="2021"/>
    </location>
</feature>
<evidence type="ECO:0000256" key="2">
    <source>
        <dbReference type="ARBA" id="ARBA00023015"/>
    </source>
</evidence>
<feature type="compositionally biased region" description="Basic residues" evidence="7">
    <location>
        <begin position="1791"/>
        <end position="1800"/>
    </location>
</feature>
<feature type="compositionally biased region" description="Basic and acidic residues" evidence="7">
    <location>
        <begin position="1940"/>
        <end position="1949"/>
    </location>
</feature>
<feature type="region of interest" description="Disordered" evidence="7">
    <location>
        <begin position="841"/>
        <end position="860"/>
    </location>
</feature>
<feature type="region of interest" description="Disordered" evidence="7">
    <location>
        <begin position="1760"/>
        <end position="2047"/>
    </location>
</feature>
<feature type="compositionally biased region" description="Polar residues" evidence="7">
    <location>
        <begin position="1233"/>
        <end position="1246"/>
    </location>
</feature>
<feature type="region of interest" description="Disordered" evidence="7">
    <location>
        <begin position="331"/>
        <end position="356"/>
    </location>
</feature>
<feature type="compositionally biased region" description="Basic and acidic residues" evidence="7">
    <location>
        <begin position="488"/>
        <end position="498"/>
    </location>
</feature>
<feature type="compositionally biased region" description="Polar residues" evidence="7">
    <location>
        <begin position="2104"/>
        <end position="2115"/>
    </location>
</feature>
<feature type="compositionally biased region" description="Basic residues" evidence="7">
    <location>
        <begin position="336"/>
        <end position="345"/>
    </location>
</feature>
<sequence length="2641" mass="281943">MVISQPDCLMDPTSPDKGTVASNLTGDSQSPTHTSNLGQNPVQNGQSDKSSKFASDYVVKKDVDVDKPESDAEQLEVNEELELKLLQESSHSTPQCSSNNKNDGAAVASGTGTVRRPMNAFLIFCKRHRAMVREENPELDNRSVTRVLGELWSKLGPEKATYTNLAKQNKEAFLKANPNFKWSGERTQSGVTRPARVTESVSSKLSEQSPAASVEISTIKTNDSADHEAAGSNIIKPPGASESTKATNITGPPARVVAAAQSPENEERRHHALLQLAEMCSTELQTSEASAVTSASPKSPAALTSTKAASQQDLVMGENLYRSLGSPYNNSSHLGPLKKRAKHWGKPPEDDGSAKSCENLQRTHLCRSDISGAGEKVSDPGADHKIQDMGSVRRMDEVEHDQHINRREIHPFSSNSQNSSDFGTSYGGVKDTSGNATFSHVSSDGETHTRRDWPAWSDHRAVAEGDLNPLNLSMPRSRPIGQEHEVRSFHKSKEEHFSTSKAVSDGPPPISSFGDSYASVERYKSANHRYRKVSSSATESIPSFSPPPPLQHVHDDTGSDIPSASGTVPSGVNNRWFRKSEIDLMDRKFFASLSDQTRTATGMEKCSLVGLQALPRPGFDSHPPTSMVARMMMQPRHEDLVATSDAGYLLPPNLRASVPDVMPHRLPPSTRPDTLTKLLSADSVDRSAKSSQGGLIQNHRNPEFHQWRDPLSSNCRPQAADSPSSLSLSVTLASAAPQSAPFAVRHQFPLALPASESSVALSSPPQQLTLTSPAPSNLSLPATALRMPASGTVHTAVETLSSSSSVFMPISKPSMLSSEMNRQTGLTTVVGFRSESELRDCNVPATAPSRSQGGASYSEGKLKKKWAQRMLVEEKMEEDRNKLLLLQGERDNHNLMGAADGSIAPSKLLPLPESPASDRERKATPSTSSTALDDRLQLMTSTQLAGQVVSKENYASSVSNSSTMQPMQMQSPHRLVFPSGASVVSTTISSARASPSFYNYDKESIISKALRSTSSISQINSSSCSDKNTPLSLSNSSNIGNSLLSRPALSTTSGSSILSSCLMAKQPLAAVKSSMPSLAPPTRSFNASSHPKLMLQLSQGTTSSSALTENSSLSTPPPLPSSSLAASATQTAFQSLATSPHIVSAGRLPSSSNSNYSANMVLPSPLLPLASQNSFSPSDPSTLSVVSTSFGLSSDTLKVDLGAGGWRDKTSPTLSDEKPDKIEFWKDDATFRHSSNSSEVHRQQQMPHDAKTCQQLPPPMNPPSSEMQEPSSKVDKPSNRKGAKRSRKNGRAVASDKESPLLNEETCTGGKVPRGRRKKRNAADAEMGSVSAAGKNSSKRGQRKAAAKKGEPQLKVFESEAMQSKDLSGPAELKTQSILSEMRILNPIAACGKKIVDHIVEQLFKSSELSDSGSDASQGGNAMDNKLNAGTNNPAPFSKPGNHMPKGILPTENFVIQALIGENKQKMQTNLSEESQKKDIKLDINQHCEQRAYSEGFAQGKVKKELKTELGLFRGQVDSLWKMREDQAMKAQRGTFGDEKDLRVVKSEKESGENWSSSQSPGLGAGLAKTVKSEDSRQKIFGGNGTWMGEVHSKERQLFPACSLVERVVREVCGSPPEKRSCFSCQRKEELPSFTKATSGVTIPATSSPLPRVQAMMPGSSAVHHKGFCNTGSQPDERSTVWTSYRQNNNSPLNEDLEIKPTPDVATSARASALLGNHNQLTYQQLRATESSCAGFVVGRGVEGQAAVNMADLIKHHLEQQEEEEEEEKQRRQEAQDGEEEEEEEQLRSQPVRKSRRANRGQKYQELIKEGIIQPSRERLTKGSSSQEDSADAIVDQKKAMKRRASERDIQSTPSPLSVGGSLSRSSSVSSQVGSKKSLASFDLEKEIESLPVCSLENLGEKRRRVKGRNDSQGGHGRWTENGLHTSTLQSRNTEAAGDSDGHRGKSGRDSCVTGKSSLESGAATAEATAGEPPSNMNNLTAPAVTGSRKRKARKHCITRISVVGQQSSPERAVSEGSSNEVKPVGPSEAGDASTANTHTGCGSRDVKSSAAANCASSFSSFSSGSVLISPACKDLISGPAEKQAKPPRQVQSSGSAAAAAALGNTTQPSRSSELCHSPASLPKQVPVELEKTGTSSQDMTADSNDSTSVQHAARFGERENVRSSNFGEFYMSVDKRENFIPPPSKDLKQDIAVRHEEILEKRECLDVKANTIFPVQMEASQVLQTNNNSTTVLECDETDAKLHPVSKGESSKSKKASKLRSALLSGHTDLSKCSSSDTAMSEKKEVKTKTRSNNKAANKQNSNRLKSENDKSNNSGVKKPRKSKACAVSDEAAAAAGVRKKPKTLNPAAGLSKDGRNVTENTVPSTHTSLPLSVPCVSASVPSVASSYHQAGQHSLCSSSPASVEHRVVPPVTQGNNNNSPRPKSAILSAILASAPMVERPTLGLGGAYLSSKAPEQLTAPSAPGLRTAINPLNVSSSPKSPGQADTPETGQAVRLVQASSLSAASGQGYKSDVGPNIATPSQGLVGVKHTKKSVLGFKGMEASSGPVQSHSLMIHDTLPQMSQPPPLSSSSSSSPKSSTGLNVSSPSPTAWQQESPMSMRTAASTATTAAAATTATAQTLTLLSSRGLPVSVSTCSSAK</sequence>
<dbReference type="Proteomes" id="UP000735302">
    <property type="component" value="Unassembled WGS sequence"/>
</dbReference>
<feature type="region of interest" description="Disordered" evidence="7">
    <location>
        <begin position="1"/>
        <end position="55"/>
    </location>
</feature>
<evidence type="ECO:0000313" key="9">
    <source>
        <dbReference type="EMBL" id="GFO39702.1"/>
    </source>
</evidence>
<feature type="compositionally biased region" description="Polar residues" evidence="7">
    <location>
        <begin position="534"/>
        <end position="543"/>
    </location>
</feature>
<feature type="compositionally biased region" description="Low complexity" evidence="7">
    <location>
        <begin position="1101"/>
        <end position="1114"/>
    </location>
</feature>
<feature type="region of interest" description="Disordered" evidence="7">
    <location>
        <begin position="2559"/>
        <end position="2613"/>
    </location>
</feature>
<feature type="compositionally biased region" description="Basic residues" evidence="7">
    <location>
        <begin position="1988"/>
        <end position="1998"/>
    </location>
</feature>
<feature type="domain" description="HMG box" evidence="8">
    <location>
        <begin position="114"/>
        <end position="181"/>
    </location>
</feature>
<dbReference type="Pfam" id="PF00505">
    <property type="entry name" value="HMG_box"/>
    <property type="match status" value="1"/>
</dbReference>
<organism evidence="9 10">
    <name type="scientific">Plakobranchus ocellatus</name>
    <dbReference type="NCBI Taxonomy" id="259542"/>
    <lineage>
        <taxon>Eukaryota</taxon>
        <taxon>Metazoa</taxon>
        <taxon>Spiralia</taxon>
        <taxon>Lophotrochozoa</taxon>
        <taxon>Mollusca</taxon>
        <taxon>Gastropoda</taxon>
        <taxon>Heterobranchia</taxon>
        <taxon>Euthyneura</taxon>
        <taxon>Panpulmonata</taxon>
        <taxon>Sacoglossa</taxon>
        <taxon>Placobranchoidea</taxon>
        <taxon>Plakobranchidae</taxon>
        <taxon>Plakobranchus</taxon>
    </lineage>
</organism>
<dbReference type="InterPro" id="IPR049523">
    <property type="entry name" value="BBX_HMG-box"/>
</dbReference>
<keyword evidence="3 6" id="KW-0238">DNA-binding</keyword>
<protein>
    <submittedName>
        <fullName evidence="9">Hmg box transcription factor bbx</fullName>
    </submittedName>
</protein>
<feature type="region of interest" description="Disordered" evidence="7">
    <location>
        <begin position="488"/>
        <end position="510"/>
    </location>
</feature>
<feature type="region of interest" description="Disordered" evidence="7">
    <location>
        <begin position="2459"/>
        <end position="2491"/>
    </location>
</feature>
<dbReference type="InterPro" id="IPR052412">
    <property type="entry name" value="CC-Dev_Transcription_Reg"/>
</dbReference>
<proteinExistence type="predicted"/>
<feature type="region of interest" description="Disordered" evidence="7">
    <location>
        <begin position="2079"/>
        <end position="2156"/>
    </location>
</feature>
<feature type="region of interest" description="Disordered" evidence="7">
    <location>
        <begin position="2242"/>
        <end position="2368"/>
    </location>
</feature>
<feature type="region of interest" description="Disordered" evidence="7">
    <location>
        <begin position="534"/>
        <end position="567"/>
    </location>
</feature>
<dbReference type="CDD" id="cd21989">
    <property type="entry name" value="HMG-box_HBP2"/>
    <property type="match status" value="1"/>
</dbReference>
<feature type="region of interest" description="Disordered" evidence="7">
    <location>
        <begin position="1546"/>
        <end position="1571"/>
    </location>
</feature>
<feature type="compositionally biased region" description="Acidic residues" evidence="7">
    <location>
        <begin position="1776"/>
        <end position="1785"/>
    </location>
</feature>
<feature type="region of interest" description="Disordered" evidence="7">
    <location>
        <begin position="1201"/>
        <end position="1221"/>
    </location>
</feature>
<dbReference type="Gene3D" id="1.10.30.10">
    <property type="entry name" value="High mobility group box domain"/>
    <property type="match status" value="1"/>
</dbReference>
<gene>
    <name evidence="9" type="ORF">PoB_006620700</name>
</gene>
<feature type="compositionally biased region" description="Polar residues" evidence="7">
    <location>
        <begin position="199"/>
        <end position="222"/>
    </location>
</feature>
<dbReference type="GO" id="GO:0000977">
    <property type="term" value="F:RNA polymerase II transcription regulatory region sequence-specific DNA binding"/>
    <property type="evidence" value="ECO:0007669"/>
    <property type="project" value="TreeGrafter"/>
</dbReference>
<keyword evidence="10" id="KW-1185">Reference proteome</keyword>
<dbReference type="EMBL" id="BLXT01007506">
    <property type="protein sequence ID" value="GFO39702.1"/>
    <property type="molecule type" value="Genomic_DNA"/>
</dbReference>
<feature type="compositionally biased region" description="Polar residues" evidence="7">
    <location>
        <begin position="689"/>
        <end position="699"/>
    </location>
</feature>
<name>A0AAV4D6D2_9GAST</name>
<keyword evidence="5 6" id="KW-0539">Nucleus</keyword>
<feature type="region of interest" description="Disordered" evidence="7">
    <location>
        <begin position="1233"/>
        <end position="1369"/>
    </location>
</feature>
<dbReference type="SMART" id="SM00398">
    <property type="entry name" value="HMG"/>
    <property type="match status" value="1"/>
</dbReference>
<keyword evidence="2" id="KW-0805">Transcription regulation</keyword>
<dbReference type="GO" id="GO:0005634">
    <property type="term" value="C:nucleus"/>
    <property type="evidence" value="ECO:0007669"/>
    <property type="project" value="UniProtKB-UniRule"/>
</dbReference>
<dbReference type="InterPro" id="IPR036910">
    <property type="entry name" value="HMG_box_dom_sf"/>
</dbReference>
<feature type="region of interest" description="Disordered" evidence="7">
    <location>
        <begin position="683"/>
        <end position="723"/>
    </location>
</feature>
<feature type="compositionally biased region" description="Polar residues" evidence="7">
    <location>
        <begin position="1923"/>
        <end position="1934"/>
    </location>
</feature>
<feature type="region of interest" description="Disordered" evidence="7">
    <location>
        <begin position="1097"/>
        <end position="1126"/>
    </location>
</feature>
<dbReference type="SUPFAM" id="SSF47095">
    <property type="entry name" value="HMG-box"/>
    <property type="match status" value="1"/>
</dbReference>
<feature type="compositionally biased region" description="Polar residues" evidence="7">
    <location>
        <begin position="2581"/>
        <end position="2600"/>
    </location>
</feature>